<evidence type="ECO:0000313" key="2">
    <source>
        <dbReference type="Proteomes" id="UP000037997"/>
    </source>
</evidence>
<dbReference type="Proteomes" id="UP000037997">
    <property type="component" value="Unassembled WGS sequence"/>
</dbReference>
<reference evidence="1 2" key="1">
    <citation type="submission" date="2014-06" db="EMBL/GenBank/DDBJ databases">
        <title>Helicobacter pullorum isolates in fresh chicken meat - phenotypic and genotypic features.</title>
        <authorList>
            <person name="Borges V."/>
            <person name="Santos A."/>
            <person name="Correia C.B."/>
            <person name="Saraiva M."/>
            <person name="Menard A."/>
            <person name="Vieira L."/>
            <person name="Sampaio D.A."/>
            <person name="Gomes J.P."/>
            <person name="Oleastro M."/>
        </authorList>
    </citation>
    <scope>NUCLEOTIDE SEQUENCE [LARGE SCALE GENOMIC DNA]</scope>
    <source>
        <strain evidence="1 2">229334/12</strain>
    </source>
</reference>
<evidence type="ECO:0008006" key="3">
    <source>
        <dbReference type="Google" id="ProtNLM"/>
    </source>
</evidence>
<protein>
    <recommendedName>
        <fullName evidence="3">DUF1737 domain-containing protein</fullName>
    </recommendedName>
</protein>
<comment type="caution">
    <text evidence="1">The sequence shown here is derived from an EMBL/GenBank/DDBJ whole genome shotgun (WGS) entry which is preliminary data.</text>
</comment>
<dbReference type="RefSeq" id="WP_054197491.1">
    <property type="nucleotide sequence ID" value="NZ_JNOC01000015.1"/>
</dbReference>
<dbReference type="EMBL" id="JNOC01000015">
    <property type="protein sequence ID" value="KPH56379.1"/>
    <property type="molecule type" value="Genomic_DNA"/>
</dbReference>
<name>A0A0N0LUG8_9HELI</name>
<organism evidence="1 2">
    <name type="scientific">Helicobacter pullorum</name>
    <dbReference type="NCBI Taxonomy" id="35818"/>
    <lineage>
        <taxon>Bacteria</taxon>
        <taxon>Pseudomonadati</taxon>
        <taxon>Campylobacterota</taxon>
        <taxon>Epsilonproteobacteria</taxon>
        <taxon>Campylobacterales</taxon>
        <taxon>Helicobacteraceae</taxon>
        <taxon>Helicobacter</taxon>
    </lineage>
</organism>
<accession>A0A0N0LUG8</accession>
<proteinExistence type="predicted"/>
<dbReference type="PATRIC" id="fig|35818.11.peg.240"/>
<gene>
    <name evidence="1" type="ORF">HPU229334_01230</name>
</gene>
<dbReference type="AlphaFoldDB" id="A0A0N0LUG8"/>
<evidence type="ECO:0000313" key="1">
    <source>
        <dbReference type="EMBL" id="KPH56379.1"/>
    </source>
</evidence>
<sequence>MEKEETSEYKVIENFYLKLLEKEVNDILKNGYEVLGGISICQYDGIFPNHKILYAQAMIKRIKNGNE</sequence>
<dbReference type="STRING" id="35818.HPU229336_06295"/>